<evidence type="ECO:0000313" key="1">
    <source>
        <dbReference type="EMBL" id="ETO86225.1"/>
    </source>
</evidence>
<reference evidence="1 2" key="1">
    <citation type="submission" date="2013-11" db="EMBL/GenBank/DDBJ databases">
        <title>The Genome Sequence of Phytophthora parasitica P1976.</title>
        <authorList>
            <consortium name="The Broad Institute Genomics Platform"/>
            <person name="Russ C."/>
            <person name="Tyler B."/>
            <person name="Panabieres F."/>
            <person name="Shan W."/>
            <person name="Tripathy S."/>
            <person name="Grunwald N."/>
            <person name="Machado M."/>
            <person name="Johnson C.S."/>
            <person name="Walker B."/>
            <person name="Young S."/>
            <person name="Zeng Q."/>
            <person name="Gargeya S."/>
            <person name="Fitzgerald M."/>
            <person name="Haas B."/>
            <person name="Abouelleil A."/>
            <person name="Allen A.W."/>
            <person name="Alvarado L."/>
            <person name="Arachchi H.M."/>
            <person name="Berlin A.M."/>
            <person name="Chapman S.B."/>
            <person name="Gainer-Dewar J."/>
            <person name="Goldberg J."/>
            <person name="Griggs A."/>
            <person name="Gujja S."/>
            <person name="Hansen M."/>
            <person name="Howarth C."/>
            <person name="Imamovic A."/>
            <person name="Ireland A."/>
            <person name="Larimer J."/>
            <person name="McCowan C."/>
            <person name="Murphy C."/>
            <person name="Pearson M."/>
            <person name="Poon T.W."/>
            <person name="Priest M."/>
            <person name="Roberts A."/>
            <person name="Saif S."/>
            <person name="Shea T."/>
            <person name="Sisk P."/>
            <person name="Sykes S."/>
            <person name="Wortman J."/>
            <person name="Nusbaum C."/>
            <person name="Birren B."/>
        </authorList>
    </citation>
    <scope>NUCLEOTIDE SEQUENCE [LARGE SCALE GENOMIC DNA]</scope>
    <source>
        <strain evidence="1 2">P1976</strain>
    </source>
</reference>
<accession>A0A081B514</accession>
<protein>
    <submittedName>
        <fullName evidence="1">Uncharacterized protein</fullName>
    </submittedName>
</protein>
<dbReference type="Proteomes" id="UP000028582">
    <property type="component" value="Unassembled WGS sequence"/>
</dbReference>
<gene>
    <name evidence="1" type="ORF">F444_00204</name>
</gene>
<evidence type="ECO:0000313" key="2">
    <source>
        <dbReference type="Proteomes" id="UP000028582"/>
    </source>
</evidence>
<dbReference type="EMBL" id="ANJA01000055">
    <property type="protein sequence ID" value="ETO86225.1"/>
    <property type="molecule type" value="Genomic_DNA"/>
</dbReference>
<name>A0A081B514_PHYNI</name>
<dbReference type="AlphaFoldDB" id="A0A081B514"/>
<sequence length="101" mass="11284">MAFGASNNSIAATKTTDTSRCIFPLLAIGVFVSRHTLPTHCGSSVPFNRSCREKGQRRRIPSSQSARTNWRPLLQNPHPVVLELPLSPMRYIERIPLTDIV</sequence>
<comment type="caution">
    <text evidence="1">The sequence shown here is derived from an EMBL/GenBank/DDBJ whole genome shotgun (WGS) entry which is preliminary data.</text>
</comment>
<proteinExistence type="predicted"/>
<organism evidence="1 2">
    <name type="scientific">Phytophthora nicotianae P1976</name>
    <dbReference type="NCBI Taxonomy" id="1317066"/>
    <lineage>
        <taxon>Eukaryota</taxon>
        <taxon>Sar</taxon>
        <taxon>Stramenopiles</taxon>
        <taxon>Oomycota</taxon>
        <taxon>Peronosporomycetes</taxon>
        <taxon>Peronosporales</taxon>
        <taxon>Peronosporaceae</taxon>
        <taxon>Phytophthora</taxon>
    </lineage>
</organism>